<organism evidence="3">
    <name type="scientific">Candidatus Kentrum eta</name>
    <dbReference type="NCBI Taxonomy" id="2126337"/>
    <lineage>
        <taxon>Bacteria</taxon>
        <taxon>Pseudomonadati</taxon>
        <taxon>Pseudomonadota</taxon>
        <taxon>Gammaproteobacteria</taxon>
        <taxon>Candidatus Kentrum</taxon>
    </lineage>
</organism>
<evidence type="ECO:0000313" key="2">
    <source>
        <dbReference type="EMBL" id="VFK04327.1"/>
    </source>
</evidence>
<dbReference type="AlphaFoldDB" id="A0A450VTE1"/>
<gene>
    <name evidence="2" type="ORF">BECKH772A_GA0070896_104042</name>
    <name evidence="1" type="ORF">BECKH772B_GA0070898_104082</name>
    <name evidence="3" type="ORF">BECKH772C_GA0070978_104802</name>
</gene>
<protein>
    <submittedName>
        <fullName evidence="3">Uncharacterized protein</fullName>
    </submittedName>
</protein>
<dbReference type="EMBL" id="CAADFI010000408">
    <property type="protein sequence ID" value="VFK04089.1"/>
    <property type="molecule type" value="Genomic_DNA"/>
</dbReference>
<dbReference type="EMBL" id="CAADFJ010000480">
    <property type="protein sequence ID" value="VFK08037.1"/>
    <property type="molecule type" value="Genomic_DNA"/>
</dbReference>
<evidence type="ECO:0000313" key="3">
    <source>
        <dbReference type="EMBL" id="VFK08037.1"/>
    </source>
</evidence>
<evidence type="ECO:0000313" key="1">
    <source>
        <dbReference type="EMBL" id="VFK04089.1"/>
    </source>
</evidence>
<reference evidence="3" key="1">
    <citation type="submission" date="2019-02" db="EMBL/GenBank/DDBJ databases">
        <authorList>
            <person name="Gruber-Vodicka R. H."/>
            <person name="Seah K. B. B."/>
        </authorList>
    </citation>
    <scope>NUCLEOTIDE SEQUENCE</scope>
    <source>
        <strain evidence="3">BECK_SA2B12</strain>
        <strain evidence="2">BECK_SA2B15</strain>
        <strain evidence="1">BECK_SA2B20</strain>
    </source>
</reference>
<proteinExistence type="predicted"/>
<dbReference type="EMBL" id="CAADFG010000404">
    <property type="protein sequence ID" value="VFK04327.1"/>
    <property type="molecule type" value="Genomic_DNA"/>
</dbReference>
<accession>A0A450VTE1</accession>
<sequence>MVALNTSLSTLAAFDSGDLFSFAVQLLDFPTQGAHSSGALSRILSRVIGNNPIRGTGRGLNPEQTHFVVFRKVLDFDLLTVL</sequence>
<name>A0A450VTE1_9GAMM</name>